<proteinExistence type="predicted"/>
<dbReference type="GO" id="GO:0047355">
    <property type="term" value="F:CDP-glycerol glycerophosphotransferase activity"/>
    <property type="evidence" value="ECO:0007669"/>
    <property type="project" value="InterPro"/>
</dbReference>
<dbReference type="InterPro" id="IPR007554">
    <property type="entry name" value="Glycerophosphate_synth"/>
</dbReference>
<evidence type="ECO:0000313" key="2">
    <source>
        <dbReference type="Proteomes" id="UP000177943"/>
    </source>
</evidence>
<gene>
    <name evidence="1" type="ORF">A3D56_03130</name>
</gene>
<dbReference type="Proteomes" id="UP000177943">
    <property type="component" value="Unassembled WGS sequence"/>
</dbReference>
<dbReference type="Pfam" id="PF04464">
    <property type="entry name" value="Glyphos_transf"/>
    <property type="match status" value="1"/>
</dbReference>
<organism evidence="1 2">
    <name type="scientific">Candidatus Taylorbacteria bacterium RIFCSPHIGHO2_02_FULL_45_35</name>
    <dbReference type="NCBI Taxonomy" id="1802311"/>
    <lineage>
        <taxon>Bacteria</taxon>
        <taxon>Candidatus Tayloriibacteriota</taxon>
    </lineage>
</organism>
<dbReference type="AlphaFoldDB" id="A0A1G2MRV4"/>
<dbReference type="SUPFAM" id="SSF53756">
    <property type="entry name" value="UDP-Glycosyltransferase/glycogen phosphorylase"/>
    <property type="match status" value="1"/>
</dbReference>
<evidence type="ECO:0008006" key="3">
    <source>
        <dbReference type="Google" id="ProtNLM"/>
    </source>
</evidence>
<dbReference type="Gene3D" id="3.40.50.12580">
    <property type="match status" value="1"/>
</dbReference>
<sequence>MKKILIPVSNSFTVRNFLRSDFLSVLLRGADHSVVLLAPKDKIDYYRQEFSLPGVQFELLPPVTESAAERLFKLLESSSIHTNTVKLIHWHYLKRKGTQTPFVVRLPVFIFRRACSFLGQFRFFRHMVRLLYGLISCQPFSAVLDTYKPDVVFCPTLIYGGEFALLKEAKLKGILTCGMVSSWDNFYSKTYLRVFPDRLLVQTRSLFDQAVARADFPPEKIQIVGVPQYDRHFRRTGVLPRDEFIRSLGGDPEKKLILYALSGKVGFDIDANMLTILDESMKKKVFGADVQVLVRPYPKSDFREERNQKVRTQYGFLVRASSRSVGSGKDAWEFDEAALDLLMNSLAHADVIISTYSTFFIEACIFDRPTVAVAFDRNQTYDYWNSAKRFFDWDHLDDIKKHHGIWLARSEKDFITAVETFLQKPDTLQSGRKAIVAEQCYFTDGRSAERVAEALKTFRVYTS</sequence>
<dbReference type="EMBL" id="MHRP01000030">
    <property type="protein sequence ID" value="OHA26593.1"/>
    <property type="molecule type" value="Genomic_DNA"/>
</dbReference>
<protein>
    <recommendedName>
        <fullName evidence="3">Glycosyltransferase subfamily 4-like N-terminal domain-containing protein</fullName>
    </recommendedName>
</protein>
<accession>A0A1G2MRV4</accession>
<comment type="caution">
    <text evidence="1">The sequence shown here is derived from an EMBL/GenBank/DDBJ whole genome shotgun (WGS) entry which is preliminary data.</text>
</comment>
<evidence type="ECO:0000313" key="1">
    <source>
        <dbReference type="EMBL" id="OHA26593.1"/>
    </source>
</evidence>
<reference evidence="1 2" key="1">
    <citation type="journal article" date="2016" name="Nat. Commun.">
        <title>Thousands of microbial genomes shed light on interconnected biogeochemical processes in an aquifer system.</title>
        <authorList>
            <person name="Anantharaman K."/>
            <person name="Brown C.T."/>
            <person name="Hug L.A."/>
            <person name="Sharon I."/>
            <person name="Castelle C.J."/>
            <person name="Probst A.J."/>
            <person name="Thomas B.C."/>
            <person name="Singh A."/>
            <person name="Wilkins M.J."/>
            <person name="Karaoz U."/>
            <person name="Brodie E.L."/>
            <person name="Williams K.H."/>
            <person name="Hubbard S.S."/>
            <person name="Banfield J.F."/>
        </authorList>
    </citation>
    <scope>NUCLEOTIDE SEQUENCE [LARGE SCALE GENOMIC DNA]</scope>
</reference>
<dbReference type="InterPro" id="IPR043148">
    <property type="entry name" value="TagF_C"/>
</dbReference>
<dbReference type="GO" id="GO:0016020">
    <property type="term" value="C:membrane"/>
    <property type="evidence" value="ECO:0007669"/>
    <property type="project" value="InterPro"/>
</dbReference>
<name>A0A1G2MRV4_9BACT</name>